<dbReference type="GO" id="GO:0065002">
    <property type="term" value="P:intracellular protein transmembrane transport"/>
    <property type="evidence" value="ECO:0007669"/>
    <property type="project" value="UniProtKB-UniRule"/>
</dbReference>
<dbReference type="HAMAP" id="MF_00422">
    <property type="entry name" value="SecE"/>
    <property type="match status" value="1"/>
</dbReference>
<proteinExistence type="inferred from homology"/>
<keyword evidence="3 9" id="KW-1003">Cell membrane</keyword>
<evidence type="ECO:0000313" key="10">
    <source>
        <dbReference type="EMBL" id="MTB70416.1"/>
    </source>
</evidence>
<keyword evidence="5 9" id="KW-0653">Protein transport</keyword>
<evidence type="ECO:0000256" key="2">
    <source>
        <dbReference type="ARBA" id="ARBA00022448"/>
    </source>
</evidence>
<evidence type="ECO:0000256" key="3">
    <source>
        <dbReference type="ARBA" id="ARBA00022475"/>
    </source>
</evidence>
<name>A0A6I3IUC2_9MICO</name>
<sequence>MSEVNTRGGAGRDTATRQGFFARITLFVAQVLDELRKVVRPTREELVTYTTVVMVFVIAVMLFVAALDYGIGKLVFWAFAGS</sequence>
<comment type="caution">
    <text evidence="10">The sequence shown here is derived from an EMBL/GenBank/DDBJ whole genome shotgun (WGS) entry which is preliminary data.</text>
</comment>
<evidence type="ECO:0000256" key="7">
    <source>
        <dbReference type="ARBA" id="ARBA00023010"/>
    </source>
</evidence>
<dbReference type="GO" id="GO:0005886">
    <property type="term" value="C:plasma membrane"/>
    <property type="evidence" value="ECO:0007669"/>
    <property type="project" value="UniProtKB-SubCell"/>
</dbReference>
<feature type="transmembrane region" description="Helical" evidence="9">
    <location>
        <begin position="46"/>
        <end position="67"/>
    </location>
</feature>
<dbReference type="GO" id="GO:0009306">
    <property type="term" value="P:protein secretion"/>
    <property type="evidence" value="ECO:0007669"/>
    <property type="project" value="UniProtKB-UniRule"/>
</dbReference>
<evidence type="ECO:0000256" key="5">
    <source>
        <dbReference type="ARBA" id="ARBA00022927"/>
    </source>
</evidence>
<dbReference type="GO" id="GO:0006605">
    <property type="term" value="P:protein targeting"/>
    <property type="evidence" value="ECO:0007669"/>
    <property type="project" value="UniProtKB-UniRule"/>
</dbReference>
<dbReference type="EMBL" id="WLVL01000002">
    <property type="protein sequence ID" value="MTB70416.1"/>
    <property type="molecule type" value="Genomic_DNA"/>
</dbReference>
<dbReference type="NCBIfam" id="TIGR00964">
    <property type="entry name" value="secE_bact"/>
    <property type="match status" value="1"/>
</dbReference>
<keyword evidence="6 9" id="KW-1133">Transmembrane helix</keyword>
<comment type="subunit">
    <text evidence="9">Component of the Sec protein translocase complex. Heterotrimer consisting of SecY, SecE and SecG subunits. The heterotrimers can form oligomers, although 1 heterotrimer is thought to be able to translocate proteins. Interacts with the ribosome. Interacts with SecDF, and other proteins may be involved. Interacts with SecA.</text>
</comment>
<dbReference type="RefSeq" id="WP_288798053.1">
    <property type="nucleotide sequence ID" value="NZ_CP171001.1"/>
</dbReference>
<evidence type="ECO:0000256" key="4">
    <source>
        <dbReference type="ARBA" id="ARBA00022692"/>
    </source>
</evidence>
<comment type="subcellular location">
    <subcellularLocation>
        <location evidence="9">Cell membrane</location>
        <topology evidence="9">Single-pass membrane protein</topology>
    </subcellularLocation>
    <subcellularLocation>
        <location evidence="1">Membrane</location>
    </subcellularLocation>
</comment>
<gene>
    <name evidence="9 10" type="primary">secE</name>
    <name evidence="10" type="ORF">GGG17_00165</name>
</gene>
<dbReference type="InterPro" id="IPR038379">
    <property type="entry name" value="SecE_sf"/>
</dbReference>
<accession>A0A6I3IUC2</accession>
<keyword evidence="7 9" id="KW-0811">Translocation</keyword>
<reference evidence="10 11" key="1">
    <citation type="submission" date="2019-11" db="EMBL/GenBank/DDBJ databases">
        <title>Whole genome sequencing identifies a novel species of the genus Arsenicicoccus isolated from human blood.</title>
        <authorList>
            <person name="Jeong J.H."/>
            <person name="Kweon O.J."/>
            <person name="Kim H.R."/>
            <person name="Kim T.-H."/>
            <person name="Ha S.-M."/>
            <person name="Lee M.-K."/>
        </authorList>
    </citation>
    <scope>NUCLEOTIDE SEQUENCE [LARGE SCALE GENOMIC DNA]</scope>
    <source>
        <strain evidence="10 11">MKL-02</strain>
    </source>
</reference>
<dbReference type="GO" id="GO:0043952">
    <property type="term" value="P:protein transport by the Sec complex"/>
    <property type="evidence" value="ECO:0007669"/>
    <property type="project" value="UniProtKB-UniRule"/>
</dbReference>
<dbReference type="InterPro" id="IPR005807">
    <property type="entry name" value="SecE_bac"/>
</dbReference>
<evidence type="ECO:0000256" key="1">
    <source>
        <dbReference type="ARBA" id="ARBA00004370"/>
    </source>
</evidence>
<comment type="similarity">
    <text evidence="9">Belongs to the SecE/SEC61-gamma family.</text>
</comment>
<organism evidence="10 11">
    <name type="scientific">Arsenicicoccus cauae</name>
    <dbReference type="NCBI Taxonomy" id="2663847"/>
    <lineage>
        <taxon>Bacteria</taxon>
        <taxon>Bacillati</taxon>
        <taxon>Actinomycetota</taxon>
        <taxon>Actinomycetes</taxon>
        <taxon>Micrococcales</taxon>
        <taxon>Intrasporangiaceae</taxon>
        <taxon>Arsenicicoccus</taxon>
    </lineage>
</organism>
<dbReference type="InterPro" id="IPR001901">
    <property type="entry name" value="Translocase_SecE/Sec61-g"/>
</dbReference>
<keyword evidence="11" id="KW-1185">Reference proteome</keyword>
<keyword evidence="8 9" id="KW-0472">Membrane</keyword>
<dbReference type="PANTHER" id="PTHR33910:SF1">
    <property type="entry name" value="PROTEIN TRANSLOCASE SUBUNIT SECE"/>
    <property type="match status" value="1"/>
</dbReference>
<dbReference type="Pfam" id="PF00584">
    <property type="entry name" value="SecE"/>
    <property type="match status" value="1"/>
</dbReference>
<dbReference type="GO" id="GO:0008320">
    <property type="term" value="F:protein transmembrane transporter activity"/>
    <property type="evidence" value="ECO:0007669"/>
    <property type="project" value="UniProtKB-UniRule"/>
</dbReference>
<keyword evidence="2 9" id="KW-0813">Transport</keyword>
<protein>
    <recommendedName>
        <fullName evidence="9">Protein translocase subunit SecE</fullName>
    </recommendedName>
</protein>
<evidence type="ECO:0000256" key="6">
    <source>
        <dbReference type="ARBA" id="ARBA00022989"/>
    </source>
</evidence>
<dbReference type="AlphaFoldDB" id="A0A6I3IUC2"/>
<keyword evidence="4 9" id="KW-0812">Transmembrane</keyword>
<dbReference type="Gene3D" id="1.20.5.1030">
    <property type="entry name" value="Preprotein translocase secy subunit"/>
    <property type="match status" value="1"/>
</dbReference>
<dbReference type="PANTHER" id="PTHR33910">
    <property type="entry name" value="PROTEIN TRANSLOCASE SUBUNIT SECE"/>
    <property type="match status" value="1"/>
</dbReference>
<comment type="function">
    <text evidence="9">Essential subunit of the Sec protein translocation channel SecYEG. Clamps together the 2 halves of SecY. May contact the channel plug during translocation.</text>
</comment>
<evidence type="ECO:0000313" key="11">
    <source>
        <dbReference type="Proteomes" id="UP000431092"/>
    </source>
</evidence>
<evidence type="ECO:0000256" key="8">
    <source>
        <dbReference type="ARBA" id="ARBA00023136"/>
    </source>
</evidence>
<evidence type="ECO:0000256" key="9">
    <source>
        <dbReference type="HAMAP-Rule" id="MF_00422"/>
    </source>
</evidence>
<dbReference type="Proteomes" id="UP000431092">
    <property type="component" value="Unassembled WGS sequence"/>
</dbReference>